<keyword evidence="4" id="KW-1185">Reference proteome</keyword>
<dbReference type="EMBL" id="JANPWB010000006">
    <property type="protein sequence ID" value="KAJ1175142.1"/>
    <property type="molecule type" value="Genomic_DNA"/>
</dbReference>
<sequence>MTHKLTLELGRCAWVILVLGSSFVSVADCLALGAFSGVRGEEGEQPALGSRSGSAALSRTPESTPAVWALFGYRATGPQGSWSGDICICICGRLQLTGGADRGRRRWLGAAGLLRGSNRPQIHAGIGCQRGGLPSSGGALQCFAERSEVAGSGD</sequence>
<organism evidence="3 4">
    <name type="scientific">Pleurodeles waltl</name>
    <name type="common">Iberian ribbed newt</name>
    <dbReference type="NCBI Taxonomy" id="8319"/>
    <lineage>
        <taxon>Eukaryota</taxon>
        <taxon>Metazoa</taxon>
        <taxon>Chordata</taxon>
        <taxon>Craniata</taxon>
        <taxon>Vertebrata</taxon>
        <taxon>Euteleostomi</taxon>
        <taxon>Amphibia</taxon>
        <taxon>Batrachia</taxon>
        <taxon>Caudata</taxon>
        <taxon>Salamandroidea</taxon>
        <taxon>Salamandridae</taxon>
        <taxon>Pleurodelinae</taxon>
        <taxon>Pleurodeles</taxon>
    </lineage>
</organism>
<feature type="region of interest" description="Disordered" evidence="1">
    <location>
        <begin position="40"/>
        <end position="59"/>
    </location>
</feature>
<evidence type="ECO:0000256" key="2">
    <source>
        <dbReference type="SAM" id="Phobius"/>
    </source>
</evidence>
<dbReference type="Proteomes" id="UP001066276">
    <property type="component" value="Chromosome 3_2"/>
</dbReference>
<feature type="compositionally biased region" description="Low complexity" evidence="1">
    <location>
        <begin position="47"/>
        <end position="59"/>
    </location>
</feature>
<accession>A0AAV7TH92</accession>
<evidence type="ECO:0008006" key="5">
    <source>
        <dbReference type="Google" id="ProtNLM"/>
    </source>
</evidence>
<keyword evidence="2" id="KW-0812">Transmembrane</keyword>
<keyword evidence="2" id="KW-0472">Membrane</keyword>
<protein>
    <recommendedName>
        <fullName evidence="5">Secreted protein</fullName>
    </recommendedName>
</protein>
<feature type="transmembrane region" description="Helical" evidence="2">
    <location>
        <begin position="12"/>
        <end position="35"/>
    </location>
</feature>
<keyword evidence="2" id="KW-1133">Transmembrane helix</keyword>
<reference evidence="3" key="1">
    <citation type="journal article" date="2022" name="bioRxiv">
        <title>Sequencing and chromosome-scale assembly of the giantPleurodeles waltlgenome.</title>
        <authorList>
            <person name="Brown T."/>
            <person name="Elewa A."/>
            <person name="Iarovenko S."/>
            <person name="Subramanian E."/>
            <person name="Araus A.J."/>
            <person name="Petzold A."/>
            <person name="Susuki M."/>
            <person name="Suzuki K.-i.T."/>
            <person name="Hayashi T."/>
            <person name="Toyoda A."/>
            <person name="Oliveira C."/>
            <person name="Osipova E."/>
            <person name="Leigh N.D."/>
            <person name="Simon A."/>
            <person name="Yun M.H."/>
        </authorList>
    </citation>
    <scope>NUCLEOTIDE SEQUENCE</scope>
    <source>
        <strain evidence="3">20211129_DDA</strain>
        <tissue evidence="3">Liver</tissue>
    </source>
</reference>
<evidence type="ECO:0000313" key="3">
    <source>
        <dbReference type="EMBL" id="KAJ1175142.1"/>
    </source>
</evidence>
<evidence type="ECO:0000313" key="4">
    <source>
        <dbReference type="Proteomes" id="UP001066276"/>
    </source>
</evidence>
<comment type="caution">
    <text evidence="3">The sequence shown here is derived from an EMBL/GenBank/DDBJ whole genome shotgun (WGS) entry which is preliminary data.</text>
</comment>
<proteinExistence type="predicted"/>
<evidence type="ECO:0000256" key="1">
    <source>
        <dbReference type="SAM" id="MobiDB-lite"/>
    </source>
</evidence>
<name>A0AAV7TH92_PLEWA</name>
<gene>
    <name evidence="3" type="ORF">NDU88_000433</name>
</gene>
<dbReference type="AlphaFoldDB" id="A0AAV7TH92"/>